<dbReference type="InterPro" id="IPR025676">
    <property type="entry name" value="Clr5_dom"/>
</dbReference>
<gene>
    <name evidence="2" type="ORF">JMJ77_006908</name>
</gene>
<keyword evidence="3" id="KW-1185">Reference proteome</keyword>
<dbReference type="OrthoDB" id="5308957at2759"/>
<name>A0A9P7RF09_9PEZI</name>
<dbReference type="AlphaFoldDB" id="A0A9P7RF09"/>
<comment type="caution">
    <text evidence="2">The sequence shown here is derived from an EMBL/GenBank/DDBJ whole genome shotgun (WGS) entry which is preliminary data.</text>
</comment>
<sequence>MSLNAHDEQATSAVVHPRKKPKVTKQPKYTIAEWDAKKEIIISLYILGNWPLSMVEGCMHVVFGFDASKSMYKKKLKEWHVFKNESSTQPQSRMDGPFTPLVKRRRCAGAKPQILAGYQSGAAFSWRTHDLMLDWPNAELKALACMLWSSGNYLMGLFDQGRPGETSSGWKVNLFGLTPPQGLVDYSTEWKAIADQCHGASTLISQGNGTQQKCQRTLLNVFKGIDQLAQQEDPWILVYLWRIILYLRGISYRIENKKVGIPSTSLGPHNDHLVGHVISSLAGLFIIRKGSSEMVYCLNSLRVFSLDRMKLAIERVFKFCTDSFQKLLGGSHPVVLIMVARFLRYWPAALADNVLVNYGTLVARSETEFGSSDERTIFFLTEYMYVAYYHGHNITLTYQLASDLCQRSEELGPVPQWGGKTYGLVLASKLLSRIDKEKGNIDRWHGRLTTLAEKLRNGDRECQTRALQIRRMMAHWYREAGNMERAQEQRGHADKIFITMRELGVEQGDWNLNWPFESGQCRPSELARLQATHLDRAFTWQDKLCF</sequence>
<dbReference type="EMBL" id="JAESDN010000002">
    <property type="protein sequence ID" value="KAG7054424.1"/>
    <property type="molecule type" value="Genomic_DNA"/>
</dbReference>
<accession>A0A9P7RF09</accession>
<evidence type="ECO:0000259" key="1">
    <source>
        <dbReference type="Pfam" id="PF14420"/>
    </source>
</evidence>
<evidence type="ECO:0000313" key="3">
    <source>
        <dbReference type="Proteomes" id="UP000699042"/>
    </source>
</evidence>
<protein>
    <recommendedName>
        <fullName evidence="1">Clr5 domain-containing protein</fullName>
    </recommendedName>
</protein>
<proteinExistence type="predicted"/>
<evidence type="ECO:0000313" key="2">
    <source>
        <dbReference type="EMBL" id="KAG7054424.1"/>
    </source>
</evidence>
<feature type="domain" description="Clr5" evidence="1">
    <location>
        <begin position="32"/>
        <end position="83"/>
    </location>
</feature>
<dbReference type="Pfam" id="PF14420">
    <property type="entry name" value="Clr5"/>
    <property type="match status" value="1"/>
</dbReference>
<organism evidence="2 3">
    <name type="scientific">Colletotrichum scovillei</name>
    <dbReference type="NCBI Taxonomy" id="1209932"/>
    <lineage>
        <taxon>Eukaryota</taxon>
        <taxon>Fungi</taxon>
        <taxon>Dikarya</taxon>
        <taxon>Ascomycota</taxon>
        <taxon>Pezizomycotina</taxon>
        <taxon>Sordariomycetes</taxon>
        <taxon>Hypocreomycetidae</taxon>
        <taxon>Glomerellales</taxon>
        <taxon>Glomerellaceae</taxon>
        <taxon>Colletotrichum</taxon>
        <taxon>Colletotrichum acutatum species complex</taxon>
    </lineage>
</organism>
<dbReference type="Proteomes" id="UP000699042">
    <property type="component" value="Unassembled WGS sequence"/>
</dbReference>
<reference evidence="2" key="1">
    <citation type="submission" date="2021-05" db="EMBL/GenBank/DDBJ databases">
        <title>Comparative genomics of three Colletotrichum scovillei strains and genetic complementation revealed genes involved fungal growth and virulence on chili pepper.</title>
        <authorList>
            <person name="Hsieh D.-K."/>
            <person name="Chuang S.-C."/>
            <person name="Chen C.-Y."/>
            <person name="Chao Y.-T."/>
            <person name="Lu M.-Y.J."/>
            <person name="Lee M.-H."/>
            <person name="Shih M.-C."/>
        </authorList>
    </citation>
    <scope>NUCLEOTIDE SEQUENCE</scope>
    <source>
        <strain evidence="2">Coll-153</strain>
    </source>
</reference>